<keyword evidence="2" id="KW-0732">Signal</keyword>
<dbReference type="Proteomes" id="UP000292702">
    <property type="component" value="Unassembled WGS sequence"/>
</dbReference>
<dbReference type="PANTHER" id="PTHR34883:SF15">
    <property type="entry name" value="EXTRACELLULAR SERINE-RICH PROTEIN"/>
    <property type="match status" value="1"/>
</dbReference>
<accession>A0A4R0RI53</accession>
<feature type="signal peptide" evidence="2">
    <location>
        <begin position="1"/>
        <end position="18"/>
    </location>
</feature>
<proteinExistence type="predicted"/>
<dbReference type="AlphaFoldDB" id="A0A4R0RI53"/>
<organism evidence="3 4">
    <name type="scientific">Steccherinum ochraceum</name>
    <dbReference type="NCBI Taxonomy" id="92696"/>
    <lineage>
        <taxon>Eukaryota</taxon>
        <taxon>Fungi</taxon>
        <taxon>Dikarya</taxon>
        <taxon>Basidiomycota</taxon>
        <taxon>Agaricomycotina</taxon>
        <taxon>Agaricomycetes</taxon>
        <taxon>Polyporales</taxon>
        <taxon>Steccherinaceae</taxon>
        <taxon>Steccherinum</taxon>
    </lineage>
</organism>
<dbReference type="STRING" id="92696.A0A4R0RI53"/>
<comment type="caution">
    <text evidence="3">The sequence shown here is derived from an EMBL/GenBank/DDBJ whole genome shotgun (WGS) entry which is preliminary data.</text>
</comment>
<sequence>MLGLNVLAALLLPLLALGDPQYNTPDPLTTSTTSSSSSAVPSATGGGNGFAGSTMDITVAPGGSLSFNPGSISAPNGTMLRFLFPSSGLQHSVTQTSLQNPCTPMQGGFDSGLTVATAFFLMVTDDQTPIYFACKFPGHCGQQMVGTINAPSSGTGSFSDFQSAAGAIGVNEAPISFTGASTGGVGAIATAPPTTNTATSAGSSSTSSGSTSSTSAAPSPTQNSGAGRLAITAGELVAAAGVAMILL</sequence>
<evidence type="ECO:0000256" key="2">
    <source>
        <dbReference type="SAM" id="SignalP"/>
    </source>
</evidence>
<dbReference type="CDD" id="cd00920">
    <property type="entry name" value="Cupredoxin"/>
    <property type="match status" value="1"/>
</dbReference>
<dbReference type="Gene3D" id="2.60.40.420">
    <property type="entry name" value="Cupredoxins - blue copper proteins"/>
    <property type="match status" value="1"/>
</dbReference>
<reference evidence="3 4" key="1">
    <citation type="submission" date="2018-11" db="EMBL/GenBank/DDBJ databases">
        <title>Genome assembly of Steccherinum ochraceum LE-BIN_3174, the white-rot fungus of the Steccherinaceae family (The Residual Polyporoid clade, Polyporales, Basidiomycota).</title>
        <authorList>
            <person name="Fedorova T.V."/>
            <person name="Glazunova O.A."/>
            <person name="Landesman E.O."/>
            <person name="Moiseenko K.V."/>
            <person name="Psurtseva N.V."/>
            <person name="Savinova O.S."/>
            <person name="Shakhova N.V."/>
            <person name="Tyazhelova T.V."/>
            <person name="Vasina D.V."/>
        </authorList>
    </citation>
    <scope>NUCLEOTIDE SEQUENCE [LARGE SCALE GENOMIC DNA]</scope>
    <source>
        <strain evidence="3 4">LE-BIN_3174</strain>
    </source>
</reference>
<evidence type="ECO:0000313" key="4">
    <source>
        <dbReference type="Proteomes" id="UP000292702"/>
    </source>
</evidence>
<feature type="chain" id="PRO_5020957140" description="Blue (type 1) copper domain-containing protein" evidence="2">
    <location>
        <begin position="19"/>
        <end position="247"/>
    </location>
</feature>
<name>A0A4R0RI53_9APHY</name>
<feature type="compositionally biased region" description="Low complexity" evidence="1">
    <location>
        <begin position="29"/>
        <end position="38"/>
    </location>
</feature>
<protein>
    <recommendedName>
        <fullName evidence="5">Blue (type 1) copper domain-containing protein</fullName>
    </recommendedName>
</protein>
<dbReference type="PANTHER" id="PTHR34883">
    <property type="entry name" value="SERINE-RICH PROTEIN, PUTATIVE-RELATED-RELATED"/>
    <property type="match status" value="1"/>
</dbReference>
<feature type="compositionally biased region" description="Low complexity" evidence="1">
    <location>
        <begin position="191"/>
        <end position="221"/>
    </location>
</feature>
<evidence type="ECO:0008006" key="5">
    <source>
        <dbReference type="Google" id="ProtNLM"/>
    </source>
</evidence>
<feature type="region of interest" description="Disordered" evidence="1">
    <location>
        <begin position="26"/>
        <end position="45"/>
    </location>
</feature>
<dbReference type="InterPro" id="IPR008972">
    <property type="entry name" value="Cupredoxin"/>
</dbReference>
<keyword evidence="4" id="KW-1185">Reference proteome</keyword>
<gene>
    <name evidence="3" type="ORF">EIP91_001353</name>
</gene>
<evidence type="ECO:0000313" key="3">
    <source>
        <dbReference type="EMBL" id="TCD66473.1"/>
    </source>
</evidence>
<dbReference type="SUPFAM" id="SSF49503">
    <property type="entry name" value="Cupredoxins"/>
    <property type="match status" value="1"/>
</dbReference>
<evidence type="ECO:0000256" key="1">
    <source>
        <dbReference type="SAM" id="MobiDB-lite"/>
    </source>
</evidence>
<feature type="region of interest" description="Disordered" evidence="1">
    <location>
        <begin position="191"/>
        <end position="226"/>
    </location>
</feature>
<dbReference type="InterPro" id="IPR052953">
    <property type="entry name" value="Ser-rich/MCO-related"/>
</dbReference>
<dbReference type="OrthoDB" id="1921208at2759"/>
<dbReference type="EMBL" id="RWJN01000134">
    <property type="protein sequence ID" value="TCD66473.1"/>
    <property type="molecule type" value="Genomic_DNA"/>
</dbReference>